<accession>A0A151GGE7</accession>
<dbReference type="GeneID" id="63720752"/>
<reference evidence="1 2" key="1">
    <citation type="journal article" date="2016" name="Sci. Rep.">
        <title>Insights into Adaptations to a Near-Obligate Nematode Endoparasitic Lifestyle from the Finished Genome of Drechmeria coniospora.</title>
        <authorList>
            <person name="Zhang L."/>
            <person name="Zhou Z."/>
            <person name="Guo Q."/>
            <person name="Fokkens L."/>
            <person name="Miskei M."/>
            <person name="Pocsi I."/>
            <person name="Zhang W."/>
            <person name="Chen M."/>
            <person name="Wang L."/>
            <person name="Sun Y."/>
            <person name="Donzelli B.G."/>
            <person name="Gibson D.M."/>
            <person name="Nelson D.R."/>
            <person name="Luo J.G."/>
            <person name="Rep M."/>
            <person name="Liu H."/>
            <person name="Yang S."/>
            <person name="Wang J."/>
            <person name="Krasnoff S.B."/>
            <person name="Xu Y."/>
            <person name="Molnar I."/>
            <person name="Lin M."/>
        </authorList>
    </citation>
    <scope>NUCLEOTIDE SEQUENCE [LARGE SCALE GENOMIC DNA]</scope>
    <source>
        <strain evidence="1 2">ARSEF 6962</strain>
    </source>
</reference>
<name>A0A151GGE7_DRECN</name>
<keyword evidence="2" id="KW-1185">Reference proteome</keyword>
<dbReference type="RefSeq" id="XP_040655494.1">
    <property type="nucleotide sequence ID" value="XM_040805390.1"/>
</dbReference>
<sequence length="60" mass="6601">MPVELPCPWSEHATVAGTGRRHVGTALAGVPVLVTFRRGAFHFWADRKGSRHAKPSQHLD</sequence>
<dbReference type="AlphaFoldDB" id="A0A151GGE7"/>
<comment type="caution">
    <text evidence="1">The sequence shown here is derived from an EMBL/GenBank/DDBJ whole genome shotgun (WGS) entry which is preliminary data.</text>
</comment>
<organism evidence="1 2">
    <name type="scientific">Drechmeria coniospora</name>
    <name type="common">Nematophagous fungus</name>
    <name type="synonym">Meria coniospora</name>
    <dbReference type="NCBI Taxonomy" id="98403"/>
    <lineage>
        <taxon>Eukaryota</taxon>
        <taxon>Fungi</taxon>
        <taxon>Dikarya</taxon>
        <taxon>Ascomycota</taxon>
        <taxon>Pezizomycotina</taxon>
        <taxon>Sordariomycetes</taxon>
        <taxon>Hypocreomycetidae</taxon>
        <taxon>Hypocreales</taxon>
        <taxon>Ophiocordycipitaceae</taxon>
        <taxon>Drechmeria</taxon>
    </lineage>
</organism>
<evidence type="ECO:0000313" key="2">
    <source>
        <dbReference type="Proteomes" id="UP000076580"/>
    </source>
</evidence>
<dbReference type="EMBL" id="LAYC01000003">
    <property type="protein sequence ID" value="KYK56142.1"/>
    <property type="molecule type" value="Genomic_DNA"/>
</dbReference>
<evidence type="ECO:0000313" key="1">
    <source>
        <dbReference type="EMBL" id="KYK56142.1"/>
    </source>
</evidence>
<dbReference type="Proteomes" id="UP000076580">
    <property type="component" value="Chromosome 03"/>
</dbReference>
<protein>
    <submittedName>
        <fullName evidence="1">Uncharacterized protein</fullName>
    </submittedName>
</protein>
<dbReference type="InParanoid" id="A0A151GGE7"/>
<gene>
    <name evidence="1" type="ORF">DCS_08109</name>
</gene>
<proteinExistence type="predicted"/>